<dbReference type="Proteomes" id="UP000242414">
    <property type="component" value="Unassembled WGS sequence"/>
</dbReference>
<dbReference type="EMBL" id="KV921859">
    <property type="protein sequence ID" value="ORE11115.1"/>
    <property type="molecule type" value="Genomic_DNA"/>
</dbReference>
<dbReference type="VEuPathDB" id="FungiDB:BCV72DRAFT_122369"/>
<evidence type="ECO:0000313" key="1">
    <source>
        <dbReference type="EMBL" id="ORE11115.1"/>
    </source>
</evidence>
<sequence length="125" mass="14730">MLFDDYLYGKDEYHTEADYIVKLFSPILENVFRESNVCAEAGQPSRLDLRVISSFYKKNEDLSVVDFTEQPQPCKYYIDKIRAVTCSWLRLKHHIKDSQLNLQDAKRLVIPFVLCEDLEADIYKD</sequence>
<protein>
    <submittedName>
        <fullName evidence="1">Uncharacterized protein</fullName>
    </submittedName>
</protein>
<dbReference type="AlphaFoldDB" id="A0A1X0RGE8"/>
<reference evidence="1" key="1">
    <citation type="journal article" date="2016" name="Proc. Natl. Acad. Sci. U.S.A.">
        <title>Lipid metabolic changes in an early divergent fungus govern the establishment of a mutualistic symbiosis with endobacteria.</title>
        <authorList>
            <person name="Lastovetsky O.A."/>
            <person name="Gaspar M.L."/>
            <person name="Mondo S.J."/>
            <person name="LaButti K.M."/>
            <person name="Sandor L."/>
            <person name="Grigoriev I.V."/>
            <person name="Henry S.A."/>
            <person name="Pawlowska T.E."/>
        </authorList>
    </citation>
    <scope>NUCLEOTIDE SEQUENCE [LARGE SCALE GENOMIC DNA]</scope>
    <source>
        <strain evidence="1">ATCC 52814</strain>
    </source>
</reference>
<dbReference type="OrthoDB" id="2287651at2759"/>
<name>A0A1X0RGE8_RHIZD</name>
<gene>
    <name evidence="1" type="ORF">BCV72DRAFT_122369</name>
</gene>
<organism evidence="1">
    <name type="scientific">Rhizopus microsporus var. microsporus</name>
    <dbReference type="NCBI Taxonomy" id="86635"/>
    <lineage>
        <taxon>Eukaryota</taxon>
        <taxon>Fungi</taxon>
        <taxon>Fungi incertae sedis</taxon>
        <taxon>Mucoromycota</taxon>
        <taxon>Mucoromycotina</taxon>
        <taxon>Mucoromycetes</taxon>
        <taxon>Mucorales</taxon>
        <taxon>Mucorineae</taxon>
        <taxon>Rhizopodaceae</taxon>
        <taxon>Rhizopus</taxon>
    </lineage>
</organism>
<proteinExistence type="predicted"/>
<accession>A0A1X0RGE8</accession>